<sequence>MCWRNKRILLGVRVVVSQVLTINRPLSSTSGLRLDRDLVFDTSSPSNFRLRNHWTAVIDIASAMALSYCSIVSYLGSGTEYENFNLYLLAYLGSYLPFWTVTIAKFSKKIVVHLLTLSSTMVSTGSQAVIICFWKDFSVEKCISTSEEQGTMDAA</sequence>
<comment type="caution">
    <text evidence="2">The sequence shown here is derived from an EMBL/GenBank/DDBJ whole genome shotgun (WGS) entry which is preliminary data.</text>
</comment>
<dbReference type="InParanoid" id="A0A5J5EZI5"/>
<keyword evidence="1" id="KW-0812">Transmembrane</keyword>
<dbReference type="AlphaFoldDB" id="A0A5J5EZI5"/>
<keyword evidence="1" id="KW-1133">Transmembrane helix</keyword>
<evidence type="ECO:0000256" key="1">
    <source>
        <dbReference type="SAM" id="Phobius"/>
    </source>
</evidence>
<gene>
    <name evidence="2" type="ORF">FN846DRAFT_663516</name>
</gene>
<reference evidence="2 3" key="1">
    <citation type="submission" date="2019-09" db="EMBL/GenBank/DDBJ databases">
        <title>Draft genome of the ectomycorrhizal ascomycete Sphaerosporella brunnea.</title>
        <authorList>
            <consortium name="DOE Joint Genome Institute"/>
            <person name="Benucci G.M."/>
            <person name="Marozzi G."/>
            <person name="Antonielli L."/>
            <person name="Sanchez S."/>
            <person name="Marco P."/>
            <person name="Wang X."/>
            <person name="Falini L.B."/>
            <person name="Barry K."/>
            <person name="Haridas S."/>
            <person name="Lipzen A."/>
            <person name="Labutti K."/>
            <person name="Grigoriev I.V."/>
            <person name="Murat C."/>
            <person name="Martin F."/>
            <person name="Albertini E."/>
            <person name="Donnini D."/>
            <person name="Bonito G."/>
        </authorList>
    </citation>
    <scope>NUCLEOTIDE SEQUENCE [LARGE SCALE GENOMIC DNA]</scope>
    <source>
        <strain evidence="2 3">Sb_GMNB300</strain>
    </source>
</reference>
<name>A0A5J5EZI5_9PEZI</name>
<feature type="transmembrane region" description="Helical" evidence="1">
    <location>
        <begin position="54"/>
        <end position="74"/>
    </location>
</feature>
<keyword evidence="1" id="KW-0472">Membrane</keyword>
<organism evidence="2 3">
    <name type="scientific">Sphaerosporella brunnea</name>
    <dbReference type="NCBI Taxonomy" id="1250544"/>
    <lineage>
        <taxon>Eukaryota</taxon>
        <taxon>Fungi</taxon>
        <taxon>Dikarya</taxon>
        <taxon>Ascomycota</taxon>
        <taxon>Pezizomycotina</taxon>
        <taxon>Pezizomycetes</taxon>
        <taxon>Pezizales</taxon>
        <taxon>Pyronemataceae</taxon>
        <taxon>Sphaerosporella</taxon>
    </lineage>
</organism>
<dbReference type="EMBL" id="VXIS01000069">
    <property type="protein sequence ID" value="KAA8908330.1"/>
    <property type="molecule type" value="Genomic_DNA"/>
</dbReference>
<feature type="transmembrane region" description="Helical" evidence="1">
    <location>
        <begin position="86"/>
        <end position="104"/>
    </location>
</feature>
<keyword evidence="3" id="KW-1185">Reference proteome</keyword>
<protein>
    <submittedName>
        <fullName evidence="2">Uncharacterized protein</fullName>
    </submittedName>
</protein>
<evidence type="ECO:0000313" key="2">
    <source>
        <dbReference type="EMBL" id="KAA8908330.1"/>
    </source>
</evidence>
<dbReference type="Proteomes" id="UP000326924">
    <property type="component" value="Unassembled WGS sequence"/>
</dbReference>
<accession>A0A5J5EZI5</accession>
<feature type="transmembrane region" description="Helical" evidence="1">
    <location>
        <begin position="110"/>
        <end position="134"/>
    </location>
</feature>
<proteinExistence type="predicted"/>
<evidence type="ECO:0000313" key="3">
    <source>
        <dbReference type="Proteomes" id="UP000326924"/>
    </source>
</evidence>